<dbReference type="Gene3D" id="1.10.357.10">
    <property type="entry name" value="Tetracycline Repressor, domain 2"/>
    <property type="match status" value="1"/>
</dbReference>
<dbReference type="HAMAP" id="MF_00768">
    <property type="entry name" value="HTH_type_BetI"/>
    <property type="match status" value="1"/>
</dbReference>
<keyword evidence="5 7" id="KW-0804">Transcription</keyword>
<dbReference type="Pfam" id="PF13977">
    <property type="entry name" value="TetR_C_6"/>
    <property type="match status" value="1"/>
</dbReference>
<dbReference type="PANTHER" id="PTHR43479:SF11">
    <property type="entry name" value="ACREF_ENVCD OPERON REPRESSOR-RELATED"/>
    <property type="match status" value="1"/>
</dbReference>
<dbReference type="SUPFAM" id="SSF46689">
    <property type="entry name" value="Homeodomain-like"/>
    <property type="match status" value="1"/>
</dbReference>
<comment type="pathway">
    <text evidence="1 7">Amine and polyamine biosynthesis; betaine biosynthesis via choline pathway [regulation].</text>
</comment>
<dbReference type="RefSeq" id="WP_205158249.1">
    <property type="nucleotide sequence ID" value="NZ_JAFEUM010000003.1"/>
</dbReference>
<evidence type="ECO:0000256" key="7">
    <source>
        <dbReference type="HAMAP-Rule" id="MF_00768"/>
    </source>
</evidence>
<protein>
    <recommendedName>
        <fullName evidence="7">HTH-type transcriptional regulator BetI</fullName>
    </recommendedName>
</protein>
<dbReference type="InterPro" id="IPR050624">
    <property type="entry name" value="HTH-type_Tx_Regulator"/>
</dbReference>
<evidence type="ECO:0000256" key="4">
    <source>
        <dbReference type="ARBA" id="ARBA00023125"/>
    </source>
</evidence>
<evidence type="ECO:0000313" key="11">
    <source>
        <dbReference type="Proteomes" id="UP000809621"/>
    </source>
</evidence>
<evidence type="ECO:0000256" key="6">
    <source>
        <dbReference type="ARBA" id="ARBA00024936"/>
    </source>
</evidence>
<keyword evidence="2 7" id="KW-0678">Repressor</keyword>
<dbReference type="InterPro" id="IPR001647">
    <property type="entry name" value="HTH_TetR"/>
</dbReference>
<dbReference type="EMBL" id="JAFEUM010000003">
    <property type="protein sequence ID" value="MBM7036686.1"/>
    <property type="molecule type" value="Genomic_DNA"/>
</dbReference>
<keyword evidence="11" id="KW-1185">Reference proteome</keyword>
<gene>
    <name evidence="7 10" type="primary">betI</name>
    <name evidence="10" type="ORF">JQC93_09725</name>
</gene>
<evidence type="ECO:0000256" key="3">
    <source>
        <dbReference type="ARBA" id="ARBA00023015"/>
    </source>
</evidence>
<evidence type="ECO:0000256" key="8">
    <source>
        <dbReference type="PROSITE-ProRule" id="PRU00335"/>
    </source>
</evidence>
<feature type="domain" description="HTH tetR-type" evidence="9">
    <location>
        <begin position="8"/>
        <end position="68"/>
    </location>
</feature>
<dbReference type="SUPFAM" id="SSF48498">
    <property type="entry name" value="Tetracyclin repressor-like, C-terminal domain"/>
    <property type="match status" value="1"/>
</dbReference>
<dbReference type="NCBIfam" id="TIGR03384">
    <property type="entry name" value="betaine_BetI"/>
    <property type="match status" value="1"/>
</dbReference>
<proteinExistence type="inferred from homology"/>
<dbReference type="NCBIfam" id="NF001978">
    <property type="entry name" value="PRK00767.1"/>
    <property type="match status" value="1"/>
</dbReference>
<dbReference type="Proteomes" id="UP000809621">
    <property type="component" value="Unassembled WGS sequence"/>
</dbReference>
<dbReference type="PANTHER" id="PTHR43479">
    <property type="entry name" value="ACREF/ENVCD OPERON REPRESSOR-RELATED"/>
    <property type="match status" value="1"/>
</dbReference>
<comment type="caution">
    <text evidence="10">The sequence shown here is derived from an EMBL/GenBank/DDBJ whole genome shotgun (WGS) entry which is preliminary data.</text>
</comment>
<evidence type="ECO:0000259" key="9">
    <source>
        <dbReference type="PROSITE" id="PS50977"/>
    </source>
</evidence>
<evidence type="ECO:0000256" key="1">
    <source>
        <dbReference type="ARBA" id="ARBA00004719"/>
    </source>
</evidence>
<dbReference type="InterPro" id="IPR009057">
    <property type="entry name" value="Homeodomain-like_sf"/>
</dbReference>
<comment type="function">
    <text evidence="6">Repressor involved in the biosynthesis of the osmoprotectant glycine betaine. It represses transcription of the choline transporter BetT and the genes of BetAB involved in the synthesis of glycine betaine.</text>
</comment>
<organism evidence="10 11">
    <name type="scientific">Vibrio ulleungensis</name>
    <dbReference type="NCBI Taxonomy" id="2807619"/>
    <lineage>
        <taxon>Bacteria</taxon>
        <taxon>Pseudomonadati</taxon>
        <taxon>Pseudomonadota</taxon>
        <taxon>Gammaproteobacteria</taxon>
        <taxon>Vibrionales</taxon>
        <taxon>Vibrionaceae</taxon>
        <taxon>Vibrio</taxon>
    </lineage>
</organism>
<keyword evidence="3 7" id="KW-0805">Transcription regulation</keyword>
<dbReference type="InterPro" id="IPR017757">
    <property type="entry name" value="Tscrpt_rep_BetI"/>
</dbReference>
<dbReference type="Pfam" id="PF00440">
    <property type="entry name" value="TetR_N"/>
    <property type="match status" value="1"/>
</dbReference>
<evidence type="ECO:0000313" key="10">
    <source>
        <dbReference type="EMBL" id="MBM7036686.1"/>
    </source>
</evidence>
<dbReference type="PROSITE" id="PS50977">
    <property type="entry name" value="HTH_TETR_2"/>
    <property type="match status" value="1"/>
</dbReference>
<dbReference type="PROSITE" id="PS01081">
    <property type="entry name" value="HTH_TETR_1"/>
    <property type="match status" value="1"/>
</dbReference>
<reference evidence="10 11" key="1">
    <citation type="submission" date="2021-02" db="EMBL/GenBank/DDBJ databases">
        <authorList>
            <person name="Park J.-S."/>
        </authorList>
    </citation>
    <scope>NUCLEOTIDE SEQUENCE [LARGE SCALE GENOMIC DNA]</scope>
    <source>
        <strain evidence="10 11">188UL20-2</strain>
    </source>
</reference>
<dbReference type="InterPro" id="IPR023772">
    <property type="entry name" value="DNA-bd_HTH_TetR-type_CS"/>
</dbReference>
<evidence type="ECO:0000256" key="5">
    <source>
        <dbReference type="ARBA" id="ARBA00023163"/>
    </source>
</evidence>
<dbReference type="InterPro" id="IPR036271">
    <property type="entry name" value="Tet_transcr_reg_TetR-rel_C_sf"/>
</dbReference>
<evidence type="ECO:0000256" key="2">
    <source>
        <dbReference type="ARBA" id="ARBA00022491"/>
    </source>
</evidence>
<comment type="function">
    <text evidence="7">Repressor involved in choline regulation of the bet genes.</text>
</comment>
<accession>A0ABS2HHX3</accession>
<feature type="DNA-binding region" description="H-T-H motif" evidence="7 8">
    <location>
        <begin position="31"/>
        <end position="50"/>
    </location>
</feature>
<sequence>MPKVGMEAARRQQLIDATFASVSKHGMQASTITTICHEAGLSTGLISHYFGNKQGLIEASLRYLLTQLHHYLVEHTRSDMSAQQRLDVIVEANFSRWHLRGDTSKTWLSFWAQSLHNSSLRRLQQVSSRRLVSNLSYSFQQIMPRSDAEQSAHMAAAMIDGLWLRAVLGGYTDAQIEQSETFAKQYISSLITRYGECHNVPGL</sequence>
<name>A0ABS2HHX3_9VIBR</name>
<keyword evidence="4 7" id="KW-0238">DNA-binding</keyword>
<dbReference type="InterPro" id="IPR039538">
    <property type="entry name" value="BetI_C"/>
</dbReference>